<dbReference type="AlphaFoldDB" id="A0A4Z1PHI0"/>
<proteinExistence type="inferred from homology"/>
<dbReference type="PROSITE" id="PS52012">
    <property type="entry name" value="CFEM"/>
    <property type="match status" value="1"/>
</dbReference>
<evidence type="ECO:0000313" key="13">
    <source>
        <dbReference type="EMBL" id="TID24966.1"/>
    </source>
</evidence>
<keyword evidence="9" id="KW-0349">Heme</keyword>
<dbReference type="STRING" id="86259.A0A4Z1PHI0"/>
<evidence type="ECO:0000256" key="9">
    <source>
        <dbReference type="PROSITE-ProRule" id="PRU01356"/>
    </source>
</evidence>
<dbReference type="GO" id="GO:0005576">
    <property type="term" value="C:extracellular region"/>
    <property type="evidence" value="ECO:0007669"/>
    <property type="project" value="UniProtKB-SubCell"/>
</dbReference>
<evidence type="ECO:0000256" key="7">
    <source>
        <dbReference type="ARBA" id="ARBA00023157"/>
    </source>
</evidence>
<evidence type="ECO:0000256" key="1">
    <source>
        <dbReference type="ARBA" id="ARBA00004589"/>
    </source>
</evidence>
<keyword evidence="9" id="KW-0408">Iron</keyword>
<keyword evidence="5" id="KW-0336">GPI-anchor</keyword>
<feature type="binding site" description="axial binding residue" evidence="9">
    <location>
        <position position="46"/>
    </location>
    <ligand>
        <name>heme</name>
        <dbReference type="ChEBI" id="CHEBI:30413"/>
    </ligand>
    <ligandPart>
        <name>Fe</name>
        <dbReference type="ChEBI" id="CHEBI:18248"/>
    </ligandPart>
</feature>
<evidence type="ECO:0000313" key="14">
    <source>
        <dbReference type="Proteomes" id="UP000298493"/>
    </source>
</evidence>
<evidence type="ECO:0000256" key="10">
    <source>
        <dbReference type="SAM" id="MobiDB-lite"/>
    </source>
</evidence>
<evidence type="ECO:0000256" key="8">
    <source>
        <dbReference type="ARBA" id="ARBA00023288"/>
    </source>
</evidence>
<feature type="disulfide bond" evidence="9">
    <location>
        <begin position="42"/>
        <end position="49"/>
    </location>
</feature>
<keyword evidence="7 9" id="KW-1015">Disulfide bond</keyword>
<evidence type="ECO:0000256" key="2">
    <source>
        <dbReference type="ARBA" id="ARBA00004613"/>
    </source>
</evidence>
<comment type="caution">
    <text evidence="9">Lacks conserved residue(s) required for the propagation of feature annotation.</text>
</comment>
<dbReference type="GO" id="GO:0098552">
    <property type="term" value="C:side of membrane"/>
    <property type="evidence" value="ECO:0007669"/>
    <property type="project" value="UniProtKB-KW"/>
</dbReference>
<comment type="subcellular location">
    <subcellularLocation>
        <location evidence="1">Membrane</location>
        <topology evidence="1">Lipid-anchor</topology>
        <topology evidence="1">GPI-anchor</topology>
    </subcellularLocation>
    <subcellularLocation>
        <location evidence="2">Secreted</location>
    </subcellularLocation>
</comment>
<feature type="signal peptide" evidence="11">
    <location>
        <begin position="1"/>
        <end position="19"/>
    </location>
</feature>
<dbReference type="GO" id="GO:0046872">
    <property type="term" value="F:metal ion binding"/>
    <property type="evidence" value="ECO:0007669"/>
    <property type="project" value="UniProtKB-UniRule"/>
</dbReference>
<reference evidence="13 14" key="1">
    <citation type="submission" date="2019-04" db="EMBL/GenBank/DDBJ databases">
        <title>High contiguity whole genome sequence and gene annotation resource for two Venturia nashicola isolates.</title>
        <authorList>
            <person name="Prokchorchik M."/>
            <person name="Won K."/>
            <person name="Lee Y."/>
            <person name="Choi E.D."/>
            <person name="Segonzac C."/>
            <person name="Sohn K.H."/>
        </authorList>
    </citation>
    <scope>NUCLEOTIDE SEQUENCE [LARGE SCALE GENOMIC DNA]</scope>
    <source>
        <strain evidence="13 14">PRI2</strain>
    </source>
</reference>
<organism evidence="13 14">
    <name type="scientific">Venturia nashicola</name>
    <dbReference type="NCBI Taxonomy" id="86259"/>
    <lineage>
        <taxon>Eukaryota</taxon>
        <taxon>Fungi</taxon>
        <taxon>Dikarya</taxon>
        <taxon>Ascomycota</taxon>
        <taxon>Pezizomycotina</taxon>
        <taxon>Dothideomycetes</taxon>
        <taxon>Pleosporomycetidae</taxon>
        <taxon>Venturiales</taxon>
        <taxon>Venturiaceae</taxon>
        <taxon>Venturia</taxon>
    </lineage>
</organism>
<evidence type="ECO:0000259" key="12">
    <source>
        <dbReference type="PROSITE" id="PS52012"/>
    </source>
</evidence>
<protein>
    <recommendedName>
        <fullName evidence="12">CFEM domain-containing protein</fullName>
    </recommendedName>
</protein>
<name>A0A4Z1PHI0_9PEZI</name>
<dbReference type="EMBL" id="SNSC02000004">
    <property type="protein sequence ID" value="TID24966.1"/>
    <property type="molecule type" value="Genomic_DNA"/>
</dbReference>
<comment type="similarity">
    <text evidence="3">Belongs to the RBT5 family.</text>
</comment>
<feature type="region of interest" description="Disordered" evidence="10">
    <location>
        <begin position="91"/>
        <end position="117"/>
    </location>
</feature>
<evidence type="ECO:0000256" key="3">
    <source>
        <dbReference type="ARBA" id="ARBA00010031"/>
    </source>
</evidence>
<keyword evidence="14" id="KW-1185">Reference proteome</keyword>
<gene>
    <name evidence="13" type="ORF">E6O75_ATG04171</name>
</gene>
<keyword evidence="4" id="KW-0964">Secreted</keyword>
<keyword evidence="8" id="KW-0449">Lipoprotein</keyword>
<evidence type="ECO:0000256" key="6">
    <source>
        <dbReference type="ARBA" id="ARBA00022729"/>
    </source>
</evidence>
<comment type="caution">
    <text evidence="13">The sequence shown here is derived from an EMBL/GenBank/DDBJ whole genome shotgun (WGS) entry which is preliminary data.</text>
</comment>
<sequence>MNFTSAALLLSLFSSAAYAVSIADLPTCSVSCFATAIGSTSCALTDTACQCGDAKAAITASVTPCIMTSCTDAADQAKTLTVANELCASVSSSSGTASGTSTATKSSTSGTATSSGAATATSNAASSVKALEVMGAFGLVAAGMLAL</sequence>
<keyword evidence="9" id="KW-0479">Metal-binding</keyword>
<evidence type="ECO:0000256" key="4">
    <source>
        <dbReference type="ARBA" id="ARBA00022525"/>
    </source>
</evidence>
<dbReference type="InterPro" id="IPR008427">
    <property type="entry name" value="Extracellular_membr_CFEM_dom"/>
</dbReference>
<keyword evidence="5" id="KW-0325">Glycoprotein</keyword>
<evidence type="ECO:0000256" key="5">
    <source>
        <dbReference type="ARBA" id="ARBA00022622"/>
    </source>
</evidence>
<feature type="domain" description="CFEM" evidence="12">
    <location>
        <begin position="1"/>
        <end position="115"/>
    </location>
</feature>
<keyword evidence="6 11" id="KW-0732">Signal</keyword>
<feature type="chain" id="PRO_5021302326" description="CFEM domain-containing protein" evidence="11">
    <location>
        <begin position="20"/>
        <end position="147"/>
    </location>
</feature>
<accession>A0A4Z1PHI0</accession>
<dbReference type="Proteomes" id="UP000298493">
    <property type="component" value="Unassembled WGS sequence"/>
</dbReference>
<evidence type="ECO:0000256" key="11">
    <source>
        <dbReference type="SAM" id="SignalP"/>
    </source>
</evidence>
<dbReference type="Pfam" id="PF05730">
    <property type="entry name" value="CFEM"/>
    <property type="match status" value="1"/>
</dbReference>
<keyword evidence="5" id="KW-0472">Membrane</keyword>